<dbReference type="PRINTS" id="PR00368">
    <property type="entry name" value="FADPNR"/>
</dbReference>
<evidence type="ECO:0000259" key="13">
    <source>
        <dbReference type="Pfam" id="PF09335"/>
    </source>
</evidence>
<dbReference type="FunFam" id="3.30.390.30:FF:000001">
    <property type="entry name" value="Dihydrolipoyl dehydrogenase"/>
    <property type="match status" value="1"/>
</dbReference>
<gene>
    <name evidence="14" type="ORF">E3U44_12705</name>
</gene>
<feature type="domain" description="VTT" evidence="13">
    <location>
        <begin position="74"/>
        <end position="187"/>
    </location>
</feature>
<keyword evidence="10" id="KW-1133">Transmembrane helix</keyword>
<keyword evidence="10" id="KW-0472">Membrane</keyword>
<dbReference type="InterPro" id="IPR032816">
    <property type="entry name" value="VTT_dom"/>
</dbReference>
<sequence>MGMFSMKRLGLIVLILILVSAFFYFEGPQYLDLDVLKAQQERLQQTIAGAPVVSVTVFFIAYVLVTALSLPGAAVMTIAGGALFGLLAGTLIVSFASTLGATLAFWSSRFLFRESLRQRYDKTVQRVDERMAVDGPFYLASLRLVPVFPFFVINLVMGLTGIRTWTFYWVSQLAMLPGTIVYVNAGTQLAAIKQVGDILSPPLLFSFLLLALFPLIAKFLLALLKRARLYRKFTKPKRFDYNLVVIGAGSAGLVSAYIGAAVKAKVALIERDKMGGDCLNTGCVPSKALIKSSRMAEAMRQADHYGLPVVSPQIPFAPVMERIQKVIKQVEPHDSVERYTRLGVDCIQGEATLISPWEVEVKETEGSTRRVTAKATIIATGGRPFVPPIEGIDQVEPLTSDTIWQLRKLPQRLLVLGGGPIGCELAQAFARLGARVTQVEMGERLLSKEDPDTSAEILRHFGEEGIEVKLQYKAARFAIEEGEKVAYCEHPQGELRIPFDQVLVAVGRRANTENLGLENLGLKTSQGGTLPVEEDMSVCYPNLFACGDVAGPYQFTHVAAHQAWFAAVNALFGNFKRFRVDYSVIPWVTFTSPEVGRVGLNETEAKEQGVEYEVTHYDLEDLDRAIAESEAYGYIKVLTPPGKDRILGATIVGPHGAELLMEFILAMKHKIGLNKLLGTIHPYPTWNEAVKFTAGEWKKAHAPEKLLRWLERFHHWRIG</sequence>
<evidence type="ECO:0000313" key="14">
    <source>
        <dbReference type="EMBL" id="QBQ55274.1"/>
    </source>
</evidence>
<evidence type="ECO:0000256" key="2">
    <source>
        <dbReference type="ARBA" id="ARBA00007532"/>
    </source>
</evidence>
<dbReference type="GO" id="GO:0005886">
    <property type="term" value="C:plasma membrane"/>
    <property type="evidence" value="ECO:0007669"/>
    <property type="project" value="UniProtKB-ARBA"/>
</dbReference>
<feature type="transmembrane region" description="Helical" evidence="10">
    <location>
        <begin position="47"/>
        <end position="70"/>
    </location>
</feature>
<keyword evidence="8 9" id="KW-0676">Redox-active center</keyword>
<feature type="transmembrane region" description="Helical" evidence="10">
    <location>
        <begin position="203"/>
        <end position="221"/>
    </location>
</feature>
<proteinExistence type="inferred from homology"/>
<dbReference type="InterPro" id="IPR016156">
    <property type="entry name" value="FAD/NAD-linked_Rdtase_dimer_sf"/>
</dbReference>
<dbReference type="SUPFAM" id="SSF55424">
    <property type="entry name" value="FAD/NAD-linked reductases, dimerisation (C-terminal) domain"/>
    <property type="match status" value="1"/>
</dbReference>
<reference evidence="14 15" key="1">
    <citation type="submission" date="2019-03" db="EMBL/GenBank/DDBJ databases">
        <title>The genome sequence of Nitrosococcus wardiae strain D1FHST reveals the archetypal metabolic capacity of ammonia-oxidizing Gammaproteobacteria.</title>
        <authorList>
            <person name="Wang L."/>
            <person name="Lim C.K."/>
            <person name="Hanson T.E."/>
            <person name="Dang H."/>
            <person name="Klotz M.G."/>
        </authorList>
    </citation>
    <scope>NUCLEOTIDE SEQUENCE [LARGE SCALE GENOMIC DNA]</scope>
    <source>
        <strain evidence="14 15">D1FHS</strain>
    </source>
</reference>
<dbReference type="InterPro" id="IPR023753">
    <property type="entry name" value="FAD/NAD-binding_dom"/>
</dbReference>
<keyword evidence="7" id="KW-1015">Disulfide bond</keyword>
<evidence type="ECO:0000256" key="3">
    <source>
        <dbReference type="ARBA" id="ARBA00022630"/>
    </source>
</evidence>
<keyword evidence="4 9" id="KW-0274">FAD</keyword>
<evidence type="ECO:0000259" key="12">
    <source>
        <dbReference type="Pfam" id="PF07992"/>
    </source>
</evidence>
<comment type="similarity">
    <text evidence="2 9">Belongs to the class-I pyridine nucleotide-disulfide oxidoreductase family.</text>
</comment>
<evidence type="ECO:0000256" key="7">
    <source>
        <dbReference type="ARBA" id="ARBA00023157"/>
    </source>
</evidence>
<dbReference type="InterPro" id="IPR004099">
    <property type="entry name" value="Pyr_nucl-diS_OxRdtase_dimer"/>
</dbReference>
<evidence type="ECO:0000256" key="6">
    <source>
        <dbReference type="ARBA" id="ARBA00023002"/>
    </source>
</evidence>
<dbReference type="Gene3D" id="3.50.50.60">
    <property type="entry name" value="FAD/NAD(P)-binding domain"/>
    <property type="match status" value="2"/>
</dbReference>
<feature type="transmembrane region" description="Helical" evidence="10">
    <location>
        <begin position="166"/>
        <end position="183"/>
    </location>
</feature>
<organism evidence="14 15">
    <name type="scientific">Nitrosococcus wardiae</name>
    <dbReference type="NCBI Taxonomy" id="1814290"/>
    <lineage>
        <taxon>Bacteria</taxon>
        <taxon>Pseudomonadati</taxon>
        <taxon>Pseudomonadota</taxon>
        <taxon>Gammaproteobacteria</taxon>
        <taxon>Chromatiales</taxon>
        <taxon>Chromatiaceae</taxon>
        <taxon>Nitrosococcus</taxon>
    </lineage>
</organism>
<dbReference type="Pfam" id="PF09335">
    <property type="entry name" value="VTT_dom"/>
    <property type="match status" value="1"/>
</dbReference>
<dbReference type="EMBL" id="CP038033">
    <property type="protein sequence ID" value="QBQ55274.1"/>
    <property type="molecule type" value="Genomic_DNA"/>
</dbReference>
<evidence type="ECO:0000256" key="1">
    <source>
        <dbReference type="ARBA" id="ARBA00001974"/>
    </source>
</evidence>
<keyword evidence="10" id="KW-0812">Transmembrane</keyword>
<keyword evidence="6 9" id="KW-0560">Oxidoreductase</keyword>
<evidence type="ECO:0000259" key="11">
    <source>
        <dbReference type="Pfam" id="PF02852"/>
    </source>
</evidence>
<dbReference type="InterPro" id="IPR036188">
    <property type="entry name" value="FAD/NAD-bd_sf"/>
</dbReference>
<dbReference type="GO" id="GO:0016668">
    <property type="term" value="F:oxidoreductase activity, acting on a sulfur group of donors, NAD(P) as acceptor"/>
    <property type="evidence" value="ECO:0007669"/>
    <property type="project" value="InterPro"/>
</dbReference>
<dbReference type="KEGG" id="nwr:E3U44_12705"/>
<dbReference type="GO" id="GO:0050660">
    <property type="term" value="F:flavin adenine dinucleotide binding"/>
    <property type="evidence" value="ECO:0007669"/>
    <property type="project" value="TreeGrafter"/>
</dbReference>
<dbReference type="PANTHER" id="PTHR43014">
    <property type="entry name" value="MERCURIC REDUCTASE"/>
    <property type="match status" value="1"/>
</dbReference>
<dbReference type="Pfam" id="PF02852">
    <property type="entry name" value="Pyr_redox_dim"/>
    <property type="match status" value="1"/>
</dbReference>
<dbReference type="AlphaFoldDB" id="A0A4P7C1E4"/>
<dbReference type="PRINTS" id="PR00411">
    <property type="entry name" value="PNDRDTASEI"/>
</dbReference>
<keyword evidence="15" id="KW-1185">Reference proteome</keyword>
<dbReference type="InterPro" id="IPR012999">
    <property type="entry name" value="Pyr_OxRdtase_I_AS"/>
</dbReference>
<dbReference type="OrthoDB" id="9800167at2"/>
<feature type="transmembrane region" description="Helical" evidence="10">
    <location>
        <begin position="137"/>
        <end position="159"/>
    </location>
</feature>
<evidence type="ECO:0000256" key="5">
    <source>
        <dbReference type="ARBA" id="ARBA00022857"/>
    </source>
</evidence>
<dbReference type="SUPFAM" id="SSF51905">
    <property type="entry name" value="FAD/NAD(P)-binding domain"/>
    <property type="match status" value="1"/>
</dbReference>
<feature type="domain" description="FAD/NAD(P)-binding" evidence="12">
    <location>
        <begin position="241"/>
        <end position="563"/>
    </location>
</feature>
<feature type="transmembrane region" description="Helical" evidence="10">
    <location>
        <begin position="241"/>
        <end position="262"/>
    </location>
</feature>
<evidence type="ECO:0000256" key="4">
    <source>
        <dbReference type="ARBA" id="ARBA00022827"/>
    </source>
</evidence>
<evidence type="ECO:0000313" key="15">
    <source>
        <dbReference type="Proteomes" id="UP000294325"/>
    </source>
</evidence>
<dbReference type="Proteomes" id="UP000294325">
    <property type="component" value="Chromosome"/>
</dbReference>
<keyword evidence="5" id="KW-0521">NADP</keyword>
<evidence type="ECO:0000256" key="9">
    <source>
        <dbReference type="RuleBase" id="RU003691"/>
    </source>
</evidence>
<comment type="cofactor">
    <cofactor evidence="1">
        <name>FAD</name>
        <dbReference type="ChEBI" id="CHEBI:57692"/>
    </cofactor>
</comment>
<dbReference type="PROSITE" id="PS00076">
    <property type="entry name" value="PYRIDINE_REDOX_1"/>
    <property type="match status" value="1"/>
</dbReference>
<keyword evidence="3 9" id="KW-0285">Flavoprotein</keyword>
<dbReference type="PANTHER" id="PTHR43014:SF2">
    <property type="entry name" value="MERCURIC REDUCTASE"/>
    <property type="match status" value="1"/>
</dbReference>
<evidence type="ECO:0000256" key="8">
    <source>
        <dbReference type="ARBA" id="ARBA00023284"/>
    </source>
</evidence>
<dbReference type="RefSeq" id="WP_134358537.1">
    <property type="nucleotide sequence ID" value="NZ_CP038033.1"/>
</dbReference>
<protein>
    <submittedName>
        <fullName evidence="14">Pyridine nucleotide-disulfide oxidoreductase</fullName>
    </submittedName>
</protein>
<dbReference type="GO" id="GO:0003955">
    <property type="term" value="F:NAD(P)H dehydrogenase (quinone) activity"/>
    <property type="evidence" value="ECO:0007669"/>
    <property type="project" value="TreeGrafter"/>
</dbReference>
<accession>A0A4P7C1E4</accession>
<name>A0A4P7C1E4_9GAMM</name>
<feature type="domain" description="Pyridine nucleotide-disulphide oxidoreductase dimerisation" evidence="11">
    <location>
        <begin position="585"/>
        <end position="691"/>
    </location>
</feature>
<dbReference type="Pfam" id="PF07992">
    <property type="entry name" value="Pyr_redox_2"/>
    <property type="match status" value="1"/>
</dbReference>
<feature type="transmembrane region" description="Helical" evidence="10">
    <location>
        <begin position="82"/>
        <end position="106"/>
    </location>
</feature>
<dbReference type="Gene3D" id="3.30.390.30">
    <property type="match status" value="1"/>
</dbReference>
<evidence type="ECO:0000256" key="10">
    <source>
        <dbReference type="SAM" id="Phobius"/>
    </source>
</evidence>